<reference evidence="2 3" key="1">
    <citation type="submission" date="2018-06" db="EMBL/GenBank/DDBJ databases">
        <title>Genome Sequence of the Brown Rot Fungal Pathogen Monilinia fructigena.</title>
        <authorList>
            <person name="Landi L."/>
            <person name="De Miccolis Angelini R.M."/>
            <person name="Pollastro S."/>
            <person name="Abate D."/>
            <person name="Faretra F."/>
            <person name="Romanazzi G."/>
        </authorList>
    </citation>
    <scope>NUCLEOTIDE SEQUENCE [LARGE SCALE GENOMIC DNA]</scope>
    <source>
        <strain evidence="2 3">Mfrg269</strain>
    </source>
</reference>
<sequence>MSTNLYPPVRAPTLDQELLSSSGTRIHPSQYKTLDFSPLFQPIYGRPTTTYHAWARLWSIPSSRILEGRVSPVSERDDELPRVCGVPGARVTDWSVEAPFQKSLLKPEDINDNDYDETDDEHEHEHDHENRNNNQDHDESNDENNDSAVAMEGIEKKQNPTPNSTKAKSARCNVRGLGRDIRCESKHEERIQKPSCQRKKRQGYEGNSKARDEIRGI</sequence>
<name>A0A395J5C4_9HELO</name>
<feature type="compositionally biased region" description="Basic and acidic residues" evidence="1">
    <location>
        <begin position="121"/>
        <end position="138"/>
    </location>
</feature>
<organism evidence="2 3">
    <name type="scientific">Monilinia fructigena</name>
    <dbReference type="NCBI Taxonomy" id="38457"/>
    <lineage>
        <taxon>Eukaryota</taxon>
        <taxon>Fungi</taxon>
        <taxon>Dikarya</taxon>
        <taxon>Ascomycota</taxon>
        <taxon>Pezizomycotina</taxon>
        <taxon>Leotiomycetes</taxon>
        <taxon>Helotiales</taxon>
        <taxon>Sclerotiniaceae</taxon>
        <taxon>Monilinia</taxon>
    </lineage>
</organism>
<proteinExistence type="predicted"/>
<evidence type="ECO:0000313" key="2">
    <source>
        <dbReference type="EMBL" id="RAL67715.1"/>
    </source>
</evidence>
<dbReference type="OrthoDB" id="3526298at2759"/>
<protein>
    <submittedName>
        <fullName evidence="2">Uncharacterized protein</fullName>
    </submittedName>
</protein>
<feature type="compositionally biased region" description="Basic and acidic residues" evidence="1">
    <location>
        <begin position="177"/>
        <end position="192"/>
    </location>
</feature>
<feature type="compositionally biased region" description="Acidic residues" evidence="1">
    <location>
        <begin position="110"/>
        <end position="120"/>
    </location>
</feature>
<gene>
    <name evidence="2" type="ORF">DID88_008453</name>
</gene>
<dbReference type="AlphaFoldDB" id="A0A395J5C4"/>
<evidence type="ECO:0000313" key="3">
    <source>
        <dbReference type="Proteomes" id="UP000249056"/>
    </source>
</evidence>
<dbReference type="Proteomes" id="UP000249056">
    <property type="component" value="Unassembled WGS sequence"/>
</dbReference>
<dbReference type="EMBL" id="QKRW01000003">
    <property type="protein sequence ID" value="RAL67715.1"/>
    <property type="molecule type" value="Genomic_DNA"/>
</dbReference>
<feature type="compositionally biased region" description="Basic and acidic residues" evidence="1">
    <location>
        <begin position="208"/>
        <end position="217"/>
    </location>
</feature>
<feature type="region of interest" description="Disordered" evidence="1">
    <location>
        <begin position="102"/>
        <end position="217"/>
    </location>
</feature>
<keyword evidence="3" id="KW-1185">Reference proteome</keyword>
<evidence type="ECO:0000256" key="1">
    <source>
        <dbReference type="SAM" id="MobiDB-lite"/>
    </source>
</evidence>
<accession>A0A395J5C4</accession>
<comment type="caution">
    <text evidence="2">The sequence shown here is derived from an EMBL/GenBank/DDBJ whole genome shotgun (WGS) entry which is preliminary data.</text>
</comment>